<feature type="chain" id="PRO_5045813201" description="DUF4198 domain-containing protein" evidence="1">
    <location>
        <begin position="27"/>
        <end position="208"/>
    </location>
</feature>
<dbReference type="RefSeq" id="WP_400882196.1">
    <property type="nucleotide sequence ID" value="NZ_JBIWXY010000002.1"/>
</dbReference>
<feature type="signal peptide" evidence="1">
    <location>
        <begin position="1"/>
        <end position="26"/>
    </location>
</feature>
<reference evidence="2 3" key="1">
    <citation type="submission" date="2024-11" db="EMBL/GenBank/DDBJ databases">
        <authorList>
            <person name="Kaparullina E.N."/>
            <person name="Delegan Y.A."/>
            <person name="Doronina N.V."/>
        </authorList>
    </citation>
    <scope>NUCLEOTIDE SEQUENCE [LARGE SCALE GENOMIC DNA]</scope>
    <source>
        <strain evidence="2 3">7sh_L</strain>
    </source>
</reference>
<accession>A0ABW8GMI6</accession>
<keyword evidence="1" id="KW-0732">Signal</keyword>
<keyword evidence="3" id="KW-1185">Reference proteome</keyword>
<dbReference type="EMBL" id="JBIWXY010000002">
    <property type="protein sequence ID" value="MFJ5446581.1"/>
    <property type="molecule type" value="Genomic_DNA"/>
</dbReference>
<evidence type="ECO:0000256" key="1">
    <source>
        <dbReference type="SAM" id="SignalP"/>
    </source>
</evidence>
<evidence type="ECO:0000313" key="2">
    <source>
        <dbReference type="EMBL" id="MFJ5446581.1"/>
    </source>
</evidence>
<comment type="caution">
    <text evidence="2">The sequence shown here is derived from an EMBL/GenBank/DDBJ whole genome shotgun (WGS) entry which is preliminary data.</text>
</comment>
<dbReference type="Proteomes" id="UP001617669">
    <property type="component" value="Unassembled WGS sequence"/>
</dbReference>
<evidence type="ECO:0008006" key="4">
    <source>
        <dbReference type="Google" id="ProtNLM"/>
    </source>
</evidence>
<protein>
    <recommendedName>
        <fullName evidence="4">DUF4198 domain-containing protein</fullName>
    </recommendedName>
</protein>
<organism evidence="2 3">
    <name type="scientific">Methylobacillus methanolivorans</name>
    <dbReference type="NCBI Taxonomy" id="1848927"/>
    <lineage>
        <taxon>Bacteria</taxon>
        <taxon>Pseudomonadati</taxon>
        <taxon>Pseudomonadota</taxon>
        <taxon>Betaproteobacteria</taxon>
        <taxon>Nitrosomonadales</taxon>
        <taxon>Methylophilaceae</taxon>
        <taxon>Methylobacillus</taxon>
    </lineage>
</organism>
<sequence>MTTRQSLISRWAMAAMALLASFSASANYLWLEPMQGGATAYLGLYESARLDTASLSAIRSLLADGKEVATKVDGERVQIMAPESGDLRLTAQAIGQDKVLHFYQAKLGRSETKAVNDLELVPTEANGTTFKLVWKGNTVAASQVNVSTSEGWVRTLKPAEDGTVTLTTPFPGLYILEVTARVNGSVTHQGTKYTDVRHTATLSFEVKP</sequence>
<name>A0ABW8GMI6_9PROT</name>
<evidence type="ECO:0000313" key="3">
    <source>
        <dbReference type="Proteomes" id="UP001617669"/>
    </source>
</evidence>
<proteinExistence type="predicted"/>
<gene>
    <name evidence="2" type="ORF">ACIKP9_10120</name>
</gene>